<dbReference type="Proteomes" id="UP000199137">
    <property type="component" value="Unassembled WGS sequence"/>
</dbReference>
<organism evidence="1 2">
    <name type="scientific">Amycolatopsis rubida</name>
    <dbReference type="NCBI Taxonomy" id="112413"/>
    <lineage>
        <taxon>Bacteria</taxon>
        <taxon>Bacillati</taxon>
        <taxon>Actinomycetota</taxon>
        <taxon>Actinomycetes</taxon>
        <taxon>Pseudonocardiales</taxon>
        <taxon>Pseudonocardiaceae</taxon>
        <taxon>Amycolatopsis</taxon>
    </lineage>
</organism>
<gene>
    <name evidence="1" type="ORF">SAMN05421854_110116</name>
</gene>
<evidence type="ECO:0000313" key="2">
    <source>
        <dbReference type="Proteomes" id="UP000199137"/>
    </source>
</evidence>
<accession>A0A1I5XA30</accession>
<dbReference type="EMBL" id="FOWC01000010">
    <property type="protein sequence ID" value="SFQ28781.1"/>
    <property type="molecule type" value="Genomic_DNA"/>
</dbReference>
<reference evidence="1 2" key="1">
    <citation type="submission" date="2016-10" db="EMBL/GenBank/DDBJ databases">
        <authorList>
            <person name="de Groot N.N."/>
        </authorList>
    </citation>
    <scope>NUCLEOTIDE SEQUENCE [LARGE SCALE GENOMIC DNA]</scope>
    <source>
        <strain evidence="1 2">DSM 44637</strain>
    </source>
</reference>
<sequence length="77" mass="8373">MPGRPNPYGEEVRRLPLDRCAEAYAGTEHAIPVKVGERVWKRLQPFVQRHCRCAGLVARLSHPGGGVLVGRASTLAG</sequence>
<protein>
    <submittedName>
        <fullName evidence="1">Uncharacterized protein</fullName>
    </submittedName>
</protein>
<dbReference type="AlphaFoldDB" id="A0A1I5XA30"/>
<proteinExistence type="predicted"/>
<evidence type="ECO:0000313" key="1">
    <source>
        <dbReference type="EMBL" id="SFQ28781.1"/>
    </source>
</evidence>
<name>A0A1I5XA30_9PSEU</name>